<dbReference type="InterPro" id="IPR011050">
    <property type="entry name" value="Pectin_lyase_fold/virulence"/>
</dbReference>
<organism evidence="3 4">
    <name type="scientific">Candidatus Lokiarchaeum ossiferum</name>
    <dbReference type="NCBI Taxonomy" id="2951803"/>
    <lineage>
        <taxon>Archaea</taxon>
        <taxon>Promethearchaeati</taxon>
        <taxon>Promethearchaeota</taxon>
        <taxon>Promethearchaeia</taxon>
        <taxon>Promethearchaeales</taxon>
        <taxon>Promethearchaeaceae</taxon>
        <taxon>Candidatus Lokiarchaeum</taxon>
    </lineage>
</organism>
<feature type="transmembrane region" description="Helical" evidence="1">
    <location>
        <begin position="502"/>
        <end position="527"/>
    </location>
</feature>
<gene>
    <name evidence="3" type="ORF">NEF87_001751</name>
</gene>
<keyword evidence="4" id="KW-1185">Reference proteome</keyword>
<dbReference type="InterPro" id="IPR012334">
    <property type="entry name" value="Pectin_lyas_fold"/>
</dbReference>
<protein>
    <recommendedName>
        <fullName evidence="2">Right handed beta helix domain-containing protein</fullName>
    </recommendedName>
</protein>
<keyword evidence="1" id="KW-0472">Membrane</keyword>
<evidence type="ECO:0000313" key="4">
    <source>
        <dbReference type="Proteomes" id="UP001208689"/>
    </source>
</evidence>
<sequence>MPEFQDTSFIFSKLGFNVKTKSGITWSICLIIVFSIFTMVNYLPVQARIQADELDPIGVDHDDIDSNPYITGSGTANSPYILENLAVNANDIGTCLWISGVNSYLIIRNCTLKNGGDVPSDAAGISLQACKRVTITNCTVKNSNYGIFLRNCDDIFISNNTIQDNRIGIEIDFTTQVNITQNTISSSSKYGIIISDQHCTEISIYENIYEDNSLKNIKDNGVNNQILDSNPSDIFSLENLFLILNVGIIIIFFAILLQYLMKYAYFNSSSIKIESNEGEVMRSNWTQNGKKKITFEIKIIVERIKRNPSEILLLILILFISTFFVITSADLILSSTINNTGNQWETYRIIKIIILPLLFLILILTGLDNCVKRRPNCAISSNKNKTNNFQRLKNYLIKLDRFSIFWISLGILYSILGAMEGTEVLAELYLFSFNRGILIGMLTSPIEYEIMKVLFGIFWCIFALIFIPSFIYVSKLKGKQRVPFFKMLVRIQRGSITEKIKILIMIIGVIFHLFLLYTIILLFYMAIHNI</sequence>
<proteinExistence type="predicted"/>
<name>A0ABY6HSD5_9ARCH</name>
<feature type="transmembrane region" description="Helical" evidence="1">
    <location>
        <begin position="311"/>
        <end position="329"/>
    </location>
</feature>
<feature type="transmembrane region" description="Helical" evidence="1">
    <location>
        <begin position="399"/>
        <end position="419"/>
    </location>
</feature>
<evidence type="ECO:0000313" key="3">
    <source>
        <dbReference type="EMBL" id="UYP45466.1"/>
    </source>
</evidence>
<feature type="domain" description="Right handed beta helix" evidence="2">
    <location>
        <begin position="98"/>
        <end position="213"/>
    </location>
</feature>
<reference evidence="3" key="1">
    <citation type="submission" date="2022-09" db="EMBL/GenBank/DDBJ databases">
        <title>Actin cytoskeleton and complex cell architecture in an #Asgard archaeon.</title>
        <authorList>
            <person name="Ponce Toledo R.I."/>
            <person name="Schleper C."/>
            <person name="Rodrigues Oliveira T."/>
            <person name="Wollweber F."/>
            <person name="Xu J."/>
            <person name="Rittmann S."/>
            <person name="Klingl A."/>
            <person name="Pilhofer M."/>
        </authorList>
    </citation>
    <scope>NUCLEOTIDE SEQUENCE</scope>
    <source>
        <strain evidence="3">B-35</strain>
    </source>
</reference>
<feature type="transmembrane region" description="Helical" evidence="1">
    <location>
        <begin position="450"/>
        <end position="473"/>
    </location>
</feature>
<feature type="transmembrane region" description="Helical" evidence="1">
    <location>
        <begin position="349"/>
        <end position="367"/>
    </location>
</feature>
<dbReference type="Proteomes" id="UP001208689">
    <property type="component" value="Chromosome"/>
</dbReference>
<dbReference type="NCBIfam" id="TIGR03804">
    <property type="entry name" value="para_beta_helix"/>
    <property type="match status" value="1"/>
</dbReference>
<dbReference type="EMBL" id="CP104013">
    <property type="protein sequence ID" value="UYP45466.1"/>
    <property type="molecule type" value="Genomic_DNA"/>
</dbReference>
<evidence type="ECO:0000256" key="1">
    <source>
        <dbReference type="SAM" id="Phobius"/>
    </source>
</evidence>
<dbReference type="InterPro" id="IPR039448">
    <property type="entry name" value="Beta_helix"/>
</dbReference>
<dbReference type="Gene3D" id="2.160.20.10">
    <property type="entry name" value="Single-stranded right-handed beta-helix, Pectin lyase-like"/>
    <property type="match status" value="1"/>
</dbReference>
<dbReference type="SMART" id="SM00710">
    <property type="entry name" value="PbH1"/>
    <property type="match status" value="4"/>
</dbReference>
<accession>A0ABY6HSD5</accession>
<evidence type="ECO:0000259" key="2">
    <source>
        <dbReference type="Pfam" id="PF13229"/>
    </source>
</evidence>
<feature type="transmembrane region" description="Helical" evidence="1">
    <location>
        <begin position="240"/>
        <end position="260"/>
    </location>
</feature>
<keyword evidence="1" id="KW-1133">Transmembrane helix</keyword>
<dbReference type="Pfam" id="PF13229">
    <property type="entry name" value="Beta_helix"/>
    <property type="match status" value="1"/>
</dbReference>
<dbReference type="InterPro" id="IPR006626">
    <property type="entry name" value="PbH1"/>
</dbReference>
<keyword evidence="1" id="KW-0812">Transmembrane</keyword>
<dbReference type="InterPro" id="IPR022441">
    <property type="entry name" value="Para_beta_helix_rpt-2"/>
</dbReference>
<feature type="transmembrane region" description="Helical" evidence="1">
    <location>
        <begin position="23"/>
        <end position="43"/>
    </location>
</feature>
<dbReference type="SUPFAM" id="SSF51126">
    <property type="entry name" value="Pectin lyase-like"/>
    <property type="match status" value="1"/>
</dbReference>